<dbReference type="InterPro" id="IPR036291">
    <property type="entry name" value="NAD(P)-bd_dom_sf"/>
</dbReference>
<name>A0A1M7RGP0_9ACTN</name>
<dbReference type="Proteomes" id="UP000184440">
    <property type="component" value="Unassembled WGS sequence"/>
</dbReference>
<dbReference type="PANTHER" id="PTHR43677:SF4">
    <property type="entry name" value="QUINONE OXIDOREDUCTASE-LIKE PROTEIN 2"/>
    <property type="match status" value="1"/>
</dbReference>
<dbReference type="OrthoDB" id="3813297at2"/>
<feature type="region of interest" description="Disordered" evidence="1">
    <location>
        <begin position="1"/>
        <end position="21"/>
    </location>
</feature>
<dbReference type="SUPFAM" id="SSF50129">
    <property type="entry name" value="GroES-like"/>
    <property type="match status" value="1"/>
</dbReference>
<dbReference type="STRING" id="134849.SAMN05443668_111246"/>
<accession>A0A1M7RGP0</accession>
<proteinExistence type="predicted"/>
<dbReference type="Gene3D" id="3.90.180.10">
    <property type="entry name" value="Medium-chain alcohol dehydrogenases, catalytic domain"/>
    <property type="match status" value="1"/>
</dbReference>
<evidence type="ECO:0000256" key="1">
    <source>
        <dbReference type="SAM" id="MobiDB-lite"/>
    </source>
</evidence>
<evidence type="ECO:0000313" key="4">
    <source>
        <dbReference type="Proteomes" id="UP000184440"/>
    </source>
</evidence>
<dbReference type="InterPro" id="IPR020843">
    <property type="entry name" value="ER"/>
</dbReference>
<protein>
    <submittedName>
        <fullName evidence="3">NADPH:quinone reductase</fullName>
    </submittedName>
</protein>
<keyword evidence="4" id="KW-1185">Reference proteome</keyword>
<reference evidence="3 4" key="1">
    <citation type="submission" date="2016-11" db="EMBL/GenBank/DDBJ databases">
        <authorList>
            <person name="Jaros S."/>
            <person name="Januszkiewicz K."/>
            <person name="Wedrychowicz H."/>
        </authorList>
    </citation>
    <scope>NUCLEOTIDE SEQUENCE [LARGE SCALE GENOMIC DNA]</scope>
    <source>
        <strain evidence="3 4">DSM 46144</strain>
    </source>
</reference>
<gene>
    <name evidence="3" type="ORF">SAMN05443668_111246</name>
</gene>
<evidence type="ECO:0000313" key="3">
    <source>
        <dbReference type="EMBL" id="SHN45309.1"/>
    </source>
</evidence>
<dbReference type="AlphaFoldDB" id="A0A1M7RGP0"/>
<sequence length="303" mass="30706">MRALLVDRSTPSGLRLGQADDPIPGAGQALVRTTATSLNAGEVVHAVPNAPDGTVLGWDAAGVVERAAADGSGPPAGTPVVTVGPAGAWAELRAVDTAMLGVAPAGADLGALSTVPVAGVSALLALRRIGPLLGKRILITGATGGVGRYAVQLAHLAGARVTASTADPARQGESLRTLGADDVVVEGRFDGVVDLVGGEQLVDAFGRLTPGGTLVAVGHSAGQPAMFPFGALFGDVGHDRTLVTFYLLDCPRFDDELSWLAGRVASGALDPQISWRGSWEAADDALAALRERRLHGKAVLDIS</sequence>
<dbReference type="SMART" id="SM00829">
    <property type="entry name" value="PKS_ER"/>
    <property type="match status" value="1"/>
</dbReference>
<dbReference type="PANTHER" id="PTHR43677">
    <property type="entry name" value="SHORT-CHAIN DEHYDROGENASE/REDUCTASE"/>
    <property type="match status" value="1"/>
</dbReference>
<dbReference type="InterPro" id="IPR011032">
    <property type="entry name" value="GroES-like_sf"/>
</dbReference>
<dbReference type="RefSeq" id="WP_073261994.1">
    <property type="nucleotide sequence ID" value="NZ_FRCS01000011.1"/>
</dbReference>
<dbReference type="Gene3D" id="3.40.50.720">
    <property type="entry name" value="NAD(P)-binding Rossmann-like Domain"/>
    <property type="match status" value="1"/>
</dbReference>
<dbReference type="SUPFAM" id="SSF51735">
    <property type="entry name" value="NAD(P)-binding Rossmann-fold domains"/>
    <property type="match status" value="1"/>
</dbReference>
<dbReference type="EMBL" id="FRCS01000011">
    <property type="protein sequence ID" value="SHN45309.1"/>
    <property type="molecule type" value="Genomic_DNA"/>
</dbReference>
<evidence type="ECO:0000259" key="2">
    <source>
        <dbReference type="SMART" id="SM00829"/>
    </source>
</evidence>
<dbReference type="CDD" id="cd08270">
    <property type="entry name" value="MDR4"/>
    <property type="match status" value="1"/>
</dbReference>
<feature type="domain" description="Enoyl reductase (ER)" evidence="2">
    <location>
        <begin position="9"/>
        <end position="300"/>
    </location>
</feature>
<dbReference type="InterPro" id="IPR051397">
    <property type="entry name" value="Zn-ADH-like_protein"/>
</dbReference>
<dbReference type="GO" id="GO:0016491">
    <property type="term" value="F:oxidoreductase activity"/>
    <property type="evidence" value="ECO:0007669"/>
    <property type="project" value="InterPro"/>
</dbReference>
<dbReference type="Pfam" id="PF13602">
    <property type="entry name" value="ADH_zinc_N_2"/>
    <property type="match status" value="1"/>
</dbReference>
<organism evidence="3 4">
    <name type="scientific">Cryptosporangium aurantiacum</name>
    <dbReference type="NCBI Taxonomy" id="134849"/>
    <lineage>
        <taxon>Bacteria</taxon>
        <taxon>Bacillati</taxon>
        <taxon>Actinomycetota</taxon>
        <taxon>Actinomycetes</taxon>
        <taxon>Cryptosporangiales</taxon>
        <taxon>Cryptosporangiaceae</taxon>
        <taxon>Cryptosporangium</taxon>
    </lineage>
</organism>